<evidence type="ECO:0000313" key="3">
    <source>
        <dbReference type="Proteomes" id="UP000244128"/>
    </source>
</evidence>
<proteinExistence type="predicted"/>
<dbReference type="AlphaFoldDB" id="A0A2T5I2S6"/>
<gene>
    <name evidence="2" type="ORF">C8R26_10488</name>
</gene>
<keyword evidence="1" id="KW-0812">Transmembrane</keyword>
<feature type="transmembrane region" description="Helical" evidence="1">
    <location>
        <begin position="6"/>
        <end position="24"/>
    </location>
</feature>
<reference evidence="2 3" key="1">
    <citation type="submission" date="2018-04" db="EMBL/GenBank/DDBJ databases">
        <title>Active sludge and wastewater microbial communities from Klosterneuburg, Austria.</title>
        <authorList>
            <person name="Wagner M."/>
        </authorList>
    </citation>
    <scope>NUCLEOTIDE SEQUENCE [LARGE SCALE GENOMIC DNA]</scope>
    <source>
        <strain evidence="2 3">Nm49</strain>
    </source>
</reference>
<dbReference type="EMBL" id="QAOI01000004">
    <property type="protein sequence ID" value="PTQ78106.1"/>
    <property type="molecule type" value="Genomic_DNA"/>
</dbReference>
<accession>A0A2T5I2S6</accession>
<keyword evidence="1" id="KW-0472">Membrane</keyword>
<dbReference type="Proteomes" id="UP000244128">
    <property type="component" value="Unassembled WGS sequence"/>
</dbReference>
<sequence length="159" mass="18328">MVYETVISGVLVFILGQLILKLWIDPVQSMKKVIGEIAHCLCKYAHITHNPDQSNENEILEIYIEIRGLAASLSSSMALIPAYRITRFIFFLPSREALFEASKNMIGLANWMKYKDKTTFENVALSYQKVFKCLNIFIPDEEKLDENNLLRLINLKNKI</sequence>
<evidence type="ECO:0000313" key="2">
    <source>
        <dbReference type="EMBL" id="PTQ78106.1"/>
    </source>
</evidence>
<comment type="caution">
    <text evidence="2">The sequence shown here is derived from an EMBL/GenBank/DDBJ whole genome shotgun (WGS) entry which is preliminary data.</text>
</comment>
<keyword evidence="1" id="KW-1133">Transmembrane helix</keyword>
<protein>
    <submittedName>
        <fullName evidence="2">Uncharacterized protein</fullName>
    </submittedName>
</protein>
<organism evidence="2 3">
    <name type="scientific">Nitrosomonas oligotropha</name>
    <dbReference type="NCBI Taxonomy" id="42354"/>
    <lineage>
        <taxon>Bacteria</taxon>
        <taxon>Pseudomonadati</taxon>
        <taxon>Pseudomonadota</taxon>
        <taxon>Betaproteobacteria</taxon>
        <taxon>Nitrosomonadales</taxon>
        <taxon>Nitrosomonadaceae</taxon>
        <taxon>Nitrosomonas</taxon>
    </lineage>
</organism>
<name>A0A2T5I2S6_9PROT</name>
<evidence type="ECO:0000256" key="1">
    <source>
        <dbReference type="SAM" id="Phobius"/>
    </source>
</evidence>